<comment type="catalytic activity">
    <reaction evidence="2">
        <text>chorismate + L-glutamine = anthranilate + pyruvate + L-glutamate + H(+)</text>
        <dbReference type="Rhea" id="RHEA:21732"/>
        <dbReference type="ChEBI" id="CHEBI:15361"/>
        <dbReference type="ChEBI" id="CHEBI:15378"/>
        <dbReference type="ChEBI" id="CHEBI:16567"/>
        <dbReference type="ChEBI" id="CHEBI:29748"/>
        <dbReference type="ChEBI" id="CHEBI:29985"/>
        <dbReference type="ChEBI" id="CHEBI:58359"/>
        <dbReference type="EC" id="4.1.3.27"/>
    </reaction>
</comment>
<dbReference type="PIRSF" id="PIRSF036934">
    <property type="entry name" value="TrpE-G"/>
    <property type="match status" value="1"/>
</dbReference>
<keyword evidence="2" id="KW-0028">Amino-acid biosynthesis</keyword>
<dbReference type="EMBL" id="BMDD01000001">
    <property type="protein sequence ID" value="GGH70466.1"/>
    <property type="molecule type" value="Genomic_DNA"/>
</dbReference>
<dbReference type="InterPro" id="IPR015890">
    <property type="entry name" value="Chorismate_C"/>
</dbReference>
<evidence type="ECO:0000259" key="4">
    <source>
        <dbReference type="Pfam" id="PF00117"/>
    </source>
</evidence>
<dbReference type="InterPro" id="IPR017926">
    <property type="entry name" value="GATASE"/>
</dbReference>
<dbReference type="PRINTS" id="PR00097">
    <property type="entry name" value="ANTSNTHASEII"/>
</dbReference>
<dbReference type="PRINTS" id="PR00096">
    <property type="entry name" value="GATASE"/>
</dbReference>
<keyword evidence="2" id="KW-0822">Tryptophan biosynthesis</keyword>
<dbReference type="RefSeq" id="WP_172239023.1">
    <property type="nucleotide sequence ID" value="NZ_BMDD01000001.1"/>
</dbReference>
<feature type="domain" description="Glutamine amidotransferase" evidence="4">
    <location>
        <begin position="540"/>
        <end position="712"/>
    </location>
</feature>
<dbReference type="NCBIfam" id="TIGR01815">
    <property type="entry name" value="TrpE-clade3"/>
    <property type="match status" value="1"/>
</dbReference>
<comment type="caution">
    <text evidence="7">The sequence shown here is derived from an EMBL/GenBank/DDBJ whole genome shotgun (WGS) entry which is preliminary data.</text>
</comment>
<accession>A0ABQ1ZNU0</accession>
<evidence type="ECO:0000256" key="2">
    <source>
        <dbReference type="PIRNR" id="PIRNR036934"/>
    </source>
</evidence>
<dbReference type="EC" id="4.1.3.27" evidence="2"/>
<dbReference type="Pfam" id="PF04715">
    <property type="entry name" value="Anth_synt_I_N"/>
    <property type="match status" value="1"/>
</dbReference>
<dbReference type="InterPro" id="IPR010112">
    <property type="entry name" value="TrpE-G_bact"/>
</dbReference>
<evidence type="ECO:0000259" key="5">
    <source>
        <dbReference type="Pfam" id="PF00425"/>
    </source>
</evidence>
<dbReference type="Pfam" id="PF00425">
    <property type="entry name" value="Chorismate_bind"/>
    <property type="match status" value="1"/>
</dbReference>
<keyword evidence="2" id="KW-0057">Aromatic amino acid biosynthesis</keyword>
<dbReference type="InterPro" id="IPR006221">
    <property type="entry name" value="TrpG/PapA_dom"/>
</dbReference>
<dbReference type="Gene3D" id="3.60.120.10">
    <property type="entry name" value="Anthranilate synthase"/>
    <property type="match status" value="1"/>
</dbReference>
<name>A0ABQ1ZNU0_9BACL</name>
<dbReference type="Pfam" id="PF00117">
    <property type="entry name" value="GATase"/>
    <property type="match status" value="1"/>
</dbReference>
<evidence type="ECO:0000313" key="8">
    <source>
        <dbReference type="Proteomes" id="UP000605427"/>
    </source>
</evidence>
<organism evidence="7 8">
    <name type="scientific">Saccharibacillus endophyticus</name>
    <dbReference type="NCBI Taxonomy" id="2060666"/>
    <lineage>
        <taxon>Bacteria</taxon>
        <taxon>Bacillati</taxon>
        <taxon>Bacillota</taxon>
        <taxon>Bacilli</taxon>
        <taxon>Bacillales</taxon>
        <taxon>Paenibacillaceae</taxon>
        <taxon>Saccharibacillus</taxon>
    </lineage>
</organism>
<feature type="domain" description="Chorismate-utilising enzyme C-terminal" evidence="5">
    <location>
        <begin position="252"/>
        <end position="503"/>
    </location>
</feature>
<dbReference type="SUPFAM" id="SSF52317">
    <property type="entry name" value="Class I glutamine amidotransferase-like"/>
    <property type="match status" value="1"/>
</dbReference>
<feature type="compositionally biased region" description="Low complexity" evidence="3">
    <location>
        <begin position="230"/>
        <end position="242"/>
    </location>
</feature>
<keyword evidence="8" id="KW-1185">Reference proteome</keyword>
<dbReference type="InterPro" id="IPR005801">
    <property type="entry name" value="ADC_synthase"/>
</dbReference>
<feature type="domain" description="Anthranilate synthase component I N-terminal" evidence="6">
    <location>
        <begin position="47"/>
        <end position="208"/>
    </location>
</feature>
<dbReference type="InterPro" id="IPR029062">
    <property type="entry name" value="Class_I_gatase-like"/>
</dbReference>
<keyword evidence="1" id="KW-0315">Glutamine amidotransferase</keyword>
<evidence type="ECO:0000256" key="3">
    <source>
        <dbReference type="SAM" id="MobiDB-lite"/>
    </source>
</evidence>
<dbReference type="PROSITE" id="PS51273">
    <property type="entry name" value="GATASE_TYPE_1"/>
    <property type="match status" value="1"/>
</dbReference>
<protein>
    <recommendedName>
        <fullName evidence="2">Anthranilate synthase</fullName>
        <ecNumber evidence="2">4.1.3.27</ecNumber>
    </recommendedName>
</protein>
<sequence>MKFQPTLSPQQTTYVTRGNLEITRTLTPLDPSEAVSPILERIDSHRGALFTSGYEFPGRYSRWDVGFLNPPIELRSSRGLFEIQSLNERGDLLLDFLHRHLSADPVFDLSREGGLISGSILHQEDEEELLSEEERTRRPSIFTLIRSIKNALEAPEDSQLGLYGAFGYDLVFQFEPMPLKHERTLERPDVVLYLPDEIVMVDRQMGQAYKLSYDFAREGRSTAGLDRATPETATATASAKTPPQLPEYVPGRYASLVDTAIEEFKVGNLFEVVPTQTLYEPCPEAPSAVFRRLCEINPSPYGFIVNLGTEHLVGSSPEMYVRVENKRMETCPISGTIKRGASPIEDAEQIRKLLNSHKDEAELNMCTDVDRNDKSRVCEPGSVNVIGHRQIETYSHLFHTVDHVEGTLREGCDALDAFMTHMWAVTVTGAPKKAAIRWIEDHEDSPRDWYGGAVGFYSFDGGLNTGLTLRTIRIRGGVAEIRVGATLLYDSVPAEEEEETLTKGAALLKAVRGNRTVGAAALSASEQAFNKPGAGKRLLFVDHEDSFVHTLAGYFKETGAEVLVLRTPAALRVLRSGEAFDGIVLSPGPGRPDDFRMREVLDLALEREVPMFGVCLGLQGIVEYFGGSLGILGVPQHGKPAYVTATADCPLFDGIDGAFKVGRYHSLHADTMPESLEVTARSEDGVVMGIRHRELPIYAVQFHPESLLTAGGRIGHQIIGNFMRTANLSQSAVR</sequence>
<proteinExistence type="predicted"/>
<dbReference type="NCBIfam" id="NF010081">
    <property type="entry name" value="PRK13566.1"/>
    <property type="match status" value="1"/>
</dbReference>
<evidence type="ECO:0000259" key="6">
    <source>
        <dbReference type="Pfam" id="PF04715"/>
    </source>
</evidence>
<dbReference type="Proteomes" id="UP000605427">
    <property type="component" value="Unassembled WGS sequence"/>
</dbReference>
<dbReference type="InterPro" id="IPR019999">
    <property type="entry name" value="Anth_synth_I-like"/>
</dbReference>
<evidence type="ECO:0000313" key="7">
    <source>
        <dbReference type="EMBL" id="GGH70466.1"/>
    </source>
</evidence>
<dbReference type="SUPFAM" id="SSF56322">
    <property type="entry name" value="ADC synthase"/>
    <property type="match status" value="1"/>
</dbReference>
<dbReference type="CDD" id="cd01743">
    <property type="entry name" value="GATase1_Anthranilate_Synthase"/>
    <property type="match status" value="1"/>
</dbReference>
<dbReference type="InterPro" id="IPR006805">
    <property type="entry name" value="Anth_synth_I_N"/>
</dbReference>
<dbReference type="Gene3D" id="3.40.50.880">
    <property type="match status" value="1"/>
</dbReference>
<comment type="pathway">
    <text evidence="2">Amino-acid biosynthesis; L-tryptophan biosynthesis; L-tryptophan from chorismate: step 1/5.</text>
</comment>
<dbReference type="PANTHER" id="PTHR11236:SF9">
    <property type="entry name" value="ANTHRANILATE SYNTHASE COMPONENT 1"/>
    <property type="match status" value="1"/>
</dbReference>
<gene>
    <name evidence="7" type="ORF">GCM10007362_06630</name>
</gene>
<keyword evidence="2" id="KW-0456">Lyase</keyword>
<feature type="region of interest" description="Disordered" evidence="3">
    <location>
        <begin position="222"/>
        <end position="244"/>
    </location>
</feature>
<dbReference type="PRINTS" id="PR00099">
    <property type="entry name" value="CPSGATASE"/>
</dbReference>
<reference evidence="8" key="1">
    <citation type="journal article" date="2019" name="Int. J. Syst. Evol. Microbiol.">
        <title>The Global Catalogue of Microorganisms (GCM) 10K type strain sequencing project: providing services to taxonomists for standard genome sequencing and annotation.</title>
        <authorList>
            <consortium name="The Broad Institute Genomics Platform"/>
            <consortium name="The Broad Institute Genome Sequencing Center for Infectious Disease"/>
            <person name="Wu L."/>
            <person name="Ma J."/>
        </authorList>
    </citation>
    <scope>NUCLEOTIDE SEQUENCE [LARGE SCALE GENOMIC DNA]</scope>
    <source>
        <strain evidence="8">CCM 8702</strain>
    </source>
</reference>
<dbReference type="PANTHER" id="PTHR11236">
    <property type="entry name" value="AMINOBENZOATE/ANTHRANILATE SYNTHASE"/>
    <property type="match status" value="1"/>
</dbReference>
<evidence type="ECO:0000256" key="1">
    <source>
        <dbReference type="ARBA" id="ARBA00022962"/>
    </source>
</evidence>